<dbReference type="EMBL" id="SZWF01000006">
    <property type="protein sequence ID" value="KAA9394444.1"/>
    <property type="molecule type" value="Genomic_DNA"/>
</dbReference>
<dbReference type="PROSITE" id="PS50006">
    <property type="entry name" value="FHA_DOMAIN"/>
    <property type="match status" value="1"/>
</dbReference>
<keyword evidence="1" id="KW-0597">Phosphoprotein</keyword>
<dbReference type="Pfam" id="PF00498">
    <property type="entry name" value="FHA"/>
    <property type="match status" value="1"/>
</dbReference>
<dbReference type="InterPro" id="IPR050923">
    <property type="entry name" value="Cell_Proc_Reg/RNA_Proc"/>
</dbReference>
<comment type="caution">
    <text evidence="3">The sequence shown here is derived from an EMBL/GenBank/DDBJ whole genome shotgun (WGS) entry which is preliminary data.</text>
</comment>
<evidence type="ECO:0000313" key="4">
    <source>
        <dbReference type="Proteomes" id="UP000325957"/>
    </source>
</evidence>
<dbReference type="SMART" id="SM00240">
    <property type="entry name" value="FHA"/>
    <property type="match status" value="1"/>
</dbReference>
<dbReference type="SUPFAM" id="SSF49879">
    <property type="entry name" value="SMAD/FHA domain"/>
    <property type="match status" value="1"/>
</dbReference>
<dbReference type="AlphaFoldDB" id="A0A5J5KXS1"/>
<evidence type="ECO:0000313" key="3">
    <source>
        <dbReference type="EMBL" id="KAA9394444.1"/>
    </source>
</evidence>
<dbReference type="Gene3D" id="2.60.200.20">
    <property type="match status" value="1"/>
</dbReference>
<dbReference type="InterPro" id="IPR008984">
    <property type="entry name" value="SMAD_FHA_dom_sf"/>
</dbReference>
<organism evidence="3 4">
    <name type="scientific">Kocuria coralli</name>
    <dbReference type="NCBI Taxonomy" id="1461025"/>
    <lineage>
        <taxon>Bacteria</taxon>
        <taxon>Bacillati</taxon>
        <taxon>Actinomycetota</taxon>
        <taxon>Actinomycetes</taxon>
        <taxon>Micrococcales</taxon>
        <taxon>Micrococcaceae</taxon>
        <taxon>Kocuria</taxon>
    </lineage>
</organism>
<reference evidence="3 4" key="1">
    <citation type="submission" date="2019-05" db="EMBL/GenBank/DDBJ databases">
        <title>Kocuria coralli sp. nov., a novel actinobacterium isolated from coral reef seawater.</title>
        <authorList>
            <person name="Li J."/>
        </authorList>
    </citation>
    <scope>NUCLEOTIDE SEQUENCE [LARGE SCALE GENOMIC DNA]</scope>
    <source>
        <strain evidence="3 4">SCSIO 13007</strain>
    </source>
</reference>
<sequence length="155" mass="17071">MTTPSERNTPSAGPETTSIQIVSDILAQAAGHRLSEEEQAAIEALPPSSALLVQVDSHGQSHGQGSRFLLDTDQVTVGRHPEADVFLDDVTVSRRHAGFIRRENSYELVDENSLNGTYVNNDRVDSVLLNNGDEVRLGKFCFIFYRSTRTAESRP</sequence>
<dbReference type="InterPro" id="IPR000253">
    <property type="entry name" value="FHA_dom"/>
</dbReference>
<dbReference type="RefSeq" id="WP_158033467.1">
    <property type="nucleotide sequence ID" value="NZ_ML708615.1"/>
</dbReference>
<evidence type="ECO:0000256" key="1">
    <source>
        <dbReference type="ARBA" id="ARBA00022553"/>
    </source>
</evidence>
<dbReference type="Proteomes" id="UP000325957">
    <property type="component" value="Unassembled WGS sequence"/>
</dbReference>
<name>A0A5J5KXS1_9MICC</name>
<accession>A0A5J5KXS1</accession>
<proteinExistence type="predicted"/>
<evidence type="ECO:0000259" key="2">
    <source>
        <dbReference type="PROSITE" id="PS50006"/>
    </source>
</evidence>
<keyword evidence="4" id="KW-1185">Reference proteome</keyword>
<dbReference type="OrthoDB" id="9815925at2"/>
<dbReference type="PANTHER" id="PTHR23308">
    <property type="entry name" value="NUCLEAR INHIBITOR OF PROTEIN PHOSPHATASE-1"/>
    <property type="match status" value="1"/>
</dbReference>
<gene>
    <name evidence="3" type="ORF">FCK90_06360</name>
</gene>
<feature type="domain" description="FHA" evidence="2">
    <location>
        <begin position="75"/>
        <end position="124"/>
    </location>
</feature>
<protein>
    <submittedName>
        <fullName evidence="3">FHA domain-containing protein</fullName>
    </submittedName>
</protein>